<dbReference type="EMBL" id="VICG01000002">
    <property type="protein sequence ID" value="KAA8574823.1"/>
    <property type="molecule type" value="Genomic_DNA"/>
</dbReference>
<dbReference type="PROSITE" id="PS50850">
    <property type="entry name" value="MFS"/>
    <property type="match status" value="1"/>
</dbReference>
<organism evidence="9 10">
    <name type="scientific">Monilinia fructicola</name>
    <name type="common">Brown rot fungus</name>
    <name type="synonym">Ciboria fructicola</name>
    <dbReference type="NCBI Taxonomy" id="38448"/>
    <lineage>
        <taxon>Eukaryota</taxon>
        <taxon>Fungi</taxon>
        <taxon>Dikarya</taxon>
        <taxon>Ascomycota</taxon>
        <taxon>Pezizomycotina</taxon>
        <taxon>Leotiomycetes</taxon>
        <taxon>Helotiales</taxon>
        <taxon>Sclerotiniaceae</taxon>
        <taxon>Monilinia</taxon>
    </lineage>
</organism>
<evidence type="ECO:0000256" key="3">
    <source>
        <dbReference type="ARBA" id="ARBA00022448"/>
    </source>
</evidence>
<dbReference type="PANTHER" id="PTHR48022:SF26">
    <property type="entry name" value="MAJOR FACILITATOR SUPERFAMILY (MFS) PROFILE DOMAIN-CONTAINING PROTEIN-RELATED"/>
    <property type="match status" value="1"/>
</dbReference>
<feature type="transmembrane region" description="Helical" evidence="7">
    <location>
        <begin position="293"/>
        <end position="313"/>
    </location>
</feature>
<sequence>MTRRYLGGSGEALTVWISIAASTVLVFYGYDQGVFGNVLVGDDFLRVMGYPTTSVQGTLTSVYNLGCFFGALSTIWTGDVLGRPKVILLGSTVIALGALIQTTSYGVSQMMVGRVVAGLGTGMNTATAGVWQAETSKMRSRGKLVIIQMANCITGFSISNWLTLGFSFAKGSVAWRFPLAFQIYSPRLLIRKGQHQEAYEVLAALEGHGATVDSPSVKQQFNIIQDVLDREHMNTYTWLQLLSGKGPSGVLRRMILGAWMQAMNQISGINVTSYYMTYVFIHALGISELRARILAAAGSVDYLLFAILAYFVIERYGRRRVMMVSSFACSTCWIVITIVLALTVSNPAYSYQYGAVAVSFFFVFFASFGMGILGVPWLYPTEINALEMRTKGASLAMATNWIMNYMVAEVTPSGIANLGWKFWIIWAVICASFIPFTYFFYPETANRSLEDIDRFFESKPGLFVHRNKMATQLQRPRVYEEEDLRLGTVAEEKGLQKSNSSSGNAVEIMELEHKLA</sequence>
<protein>
    <recommendedName>
        <fullName evidence="8">Major facilitator superfamily (MFS) profile domain-containing protein</fullName>
    </recommendedName>
</protein>
<dbReference type="PANTHER" id="PTHR48022">
    <property type="entry name" value="PLASTIDIC GLUCOSE TRANSPORTER 4"/>
    <property type="match status" value="1"/>
</dbReference>
<feature type="domain" description="Major facilitator superfamily (MFS) profile" evidence="8">
    <location>
        <begin position="17"/>
        <end position="445"/>
    </location>
</feature>
<feature type="transmembrane region" description="Helical" evidence="7">
    <location>
        <begin position="50"/>
        <end position="74"/>
    </location>
</feature>
<dbReference type="SUPFAM" id="SSF103473">
    <property type="entry name" value="MFS general substrate transporter"/>
    <property type="match status" value="1"/>
</dbReference>
<evidence type="ECO:0000256" key="1">
    <source>
        <dbReference type="ARBA" id="ARBA00004141"/>
    </source>
</evidence>
<dbReference type="AlphaFoldDB" id="A0A5M9K215"/>
<accession>A0A5M9K215</accession>
<feature type="transmembrane region" description="Helical" evidence="7">
    <location>
        <begin position="325"/>
        <end position="344"/>
    </location>
</feature>
<dbReference type="PRINTS" id="PR00171">
    <property type="entry name" value="SUGRTRNSPORT"/>
</dbReference>
<dbReference type="GO" id="GO:0005351">
    <property type="term" value="F:carbohydrate:proton symporter activity"/>
    <property type="evidence" value="ECO:0007669"/>
    <property type="project" value="TreeGrafter"/>
</dbReference>
<keyword evidence="4 7" id="KW-0812">Transmembrane</keyword>
<dbReference type="Proteomes" id="UP000322873">
    <property type="component" value="Unassembled WGS sequence"/>
</dbReference>
<evidence type="ECO:0000256" key="4">
    <source>
        <dbReference type="ARBA" id="ARBA00022692"/>
    </source>
</evidence>
<keyword evidence="3" id="KW-0813">Transport</keyword>
<feature type="transmembrane region" description="Helical" evidence="7">
    <location>
        <begin position="86"/>
        <end position="105"/>
    </location>
</feature>
<keyword evidence="6 7" id="KW-0472">Membrane</keyword>
<dbReference type="Pfam" id="PF00083">
    <property type="entry name" value="Sugar_tr"/>
    <property type="match status" value="1"/>
</dbReference>
<dbReference type="InterPro" id="IPR005828">
    <property type="entry name" value="MFS_sugar_transport-like"/>
</dbReference>
<dbReference type="InterPro" id="IPR050360">
    <property type="entry name" value="MFS_Sugar_Transporters"/>
</dbReference>
<feature type="transmembrane region" description="Helical" evidence="7">
    <location>
        <begin position="12"/>
        <end position="30"/>
    </location>
</feature>
<keyword evidence="5 7" id="KW-1133">Transmembrane helix</keyword>
<reference evidence="9 10" key="1">
    <citation type="submission" date="2019-06" db="EMBL/GenBank/DDBJ databases">
        <title>Genome Sequence of the Brown Rot Fungal Pathogen Monilinia fructicola.</title>
        <authorList>
            <person name="De Miccolis Angelini R.M."/>
            <person name="Landi L."/>
            <person name="Abate D."/>
            <person name="Pollastro S."/>
            <person name="Romanazzi G."/>
            <person name="Faretra F."/>
        </authorList>
    </citation>
    <scope>NUCLEOTIDE SEQUENCE [LARGE SCALE GENOMIC DNA]</scope>
    <source>
        <strain evidence="9 10">Mfrc123</strain>
    </source>
</reference>
<comment type="subcellular location">
    <subcellularLocation>
        <location evidence="1">Membrane</location>
        <topology evidence="1">Multi-pass membrane protein</topology>
    </subcellularLocation>
</comment>
<gene>
    <name evidence="9" type="ORF">EYC84_004069</name>
</gene>
<evidence type="ECO:0000259" key="8">
    <source>
        <dbReference type="PROSITE" id="PS50850"/>
    </source>
</evidence>
<feature type="transmembrane region" description="Helical" evidence="7">
    <location>
        <begin position="262"/>
        <end position="281"/>
    </location>
</feature>
<dbReference type="VEuPathDB" id="FungiDB:MFRU_002g04780"/>
<evidence type="ECO:0000313" key="9">
    <source>
        <dbReference type="EMBL" id="KAA8574823.1"/>
    </source>
</evidence>
<evidence type="ECO:0000313" key="10">
    <source>
        <dbReference type="Proteomes" id="UP000322873"/>
    </source>
</evidence>
<feature type="transmembrane region" description="Helical" evidence="7">
    <location>
        <begin position="391"/>
        <end position="408"/>
    </location>
</feature>
<dbReference type="InterPro" id="IPR036259">
    <property type="entry name" value="MFS_trans_sf"/>
</dbReference>
<evidence type="ECO:0000256" key="6">
    <source>
        <dbReference type="ARBA" id="ARBA00023136"/>
    </source>
</evidence>
<dbReference type="InterPro" id="IPR020846">
    <property type="entry name" value="MFS_dom"/>
</dbReference>
<evidence type="ECO:0000256" key="7">
    <source>
        <dbReference type="SAM" id="Phobius"/>
    </source>
</evidence>
<feature type="transmembrane region" description="Helical" evidence="7">
    <location>
        <begin position="420"/>
        <end position="441"/>
    </location>
</feature>
<name>A0A5M9K215_MONFR</name>
<proteinExistence type="inferred from homology"/>
<dbReference type="InterPro" id="IPR003663">
    <property type="entry name" value="Sugar/inositol_transpt"/>
</dbReference>
<keyword evidence="10" id="KW-1185">Reference proteome</keyword>
<dbReference type="Gene3D" id="1.20.1250.20">
    <property type="entry name" value="MFS general substrate transporter like domains"/>
    <property type="match status" value="1"/>
</dbReference>
<feature type="transmembrane region" description="Helical" evidence="7">
    <location>
        <begin position="356"/>
        <end position="379"/>
    </location>
</feature>
<comment type="similarity">
    <text evidence="2">Belongs to the major facilitator superfamily. Sugar transporter (TC 2.A.1.1) family.</text>
</comment>
<evidence type="ECO:0000256" key="5">
    <source>
        <dbReference type="ARBA" id="ARBA00022989"/>
    </source>
</evidence>
<dbReference type="GO" id="GO:0016020">
    <property type="term" value="C:membrane"/>
    <property type="evidence" value="ECO:0007669"/>
    <property type="project" value="UniProtKB-SubCell"/>
</dbReference>
<comment type="caution">
    <text evidence="9">The sequence shown here is derived from an EMBL/GenBank/DDBJ whole genome shotgun (WGS) entry which is preliminary data.</text>
</comment>
<evidence type="ECO:0000256" key="2">
    <source>
        <dbReference type="ARBA" id="ARBA00010992"/>
    </source>
</evidence>